<gene>
    <name evidence="3" type="ORF">TSA66_00390</name>
    <name evidence="1" type="ORF">TSA66_14265</name>
    <name evidence="2" type="ORF">TSA66_16630</name>
</gene>
<dbReference type="AlphaFoldDB" id="A0A0C2BNR0"/>
<protein>
    <submittedName>
        <fullName evidence="1">Uncharacterized protein</fullName>
    </submittedName>
</protein>
<name>A0A0C2BNR0_9BURK</name>
<dbReference type="EMBL" id="JWJG01000004">
    <property type="protein sequence ID" value="KIF84150.1"/>
    <property type="molecule type" value="Genomic_DNA"/>
</dbReference>
<dbReference type="EMBL" id="JWJG01000028">
    <property type="protein sequence ID" value="KIF82056.1"/>
    <property type="molecule type" value="Genomic_DNA"/>
</dbReference>
<accession>A0A0C2BNR0</accession>
<evidence type="ECO:0000313" key="1">
    <source>
        <dbReference type="EMBL" id="KIF81689.1"/>
    </source>
</evidence>
<dbReference type="STRING" id="709839.TSA66_00390"/>
<reference evidence="1 4" key="1">
    <citation type="submission" date="2014-12" db="EMBL/GenBank/DDBJ databases">
        <title>Denitrispirillum autotrophicum gen. nov., sp. nov., Denitrifying, Facultatively Autotrophic Bacteria Isolated from Rice Paddy Soil.</title>
        <authorList>
            <person name="Ishii S."/>
            <person name="Ashida N."/>
            <person name="Ohno H."/>
            <person name="Otsuka S."/>
            <person name="Yokota A."/>
            <person name="Senoo K."/>
        </authorList>
    </citation>
    <scope>NUCLEOTIDE SEQUENCE [LARGE SCALE GENOMIC DNA]</scope>
    <source>
        <strain evidence="1 4">TSA66</strain>
    </source>
</reference>
<dbReference type="Proteomes" id="UP000031572">
    <property type="component" value="Unassembled WGS sequence"/>
</dbReference>
<dbReference type="RefSeq" id="WP_040038525.1">
    <property type="nucleotide sequence ID" value="NZ_JWJG01000004.1"/>
</dbReference>
<proteinExistence type="predicted"/>
<organism evidence="1 4">
    <name type="scientific">Noviherbaspirillum autotrophicum</name>
    <dbReference type="NCBI Taxonomy" id="709839"/>
    <lineage>
        <taxon>Bacteria</taxon>
        <taxon>Pseudomonadati</taxon>
        <taxon>Pseudomonadota</taxon>
        <taxon>Betaproteobacteria</taxon>
        <taxon>Burkholderiales</taxon>
        <taxon>Oxalobacteraceae</taxon>
        <taxon>Noviherbaspirillum</taxon>
    </lineage>
</organism>
<sequence>MDFPDKSVRFASSRAEFNQDDILYILVPDNAKVDTNNGDATLNRIVDIHVLESPQFRERAPQSLISGAMVALQDGKQGYAWRAFQARHGKTTLTVDIDGKKIALNVEVQPYIAPAPEPVKVPLEKATRESPFGMRAGQEFEFTLPGELAAGWSVDGLKGNGVTLKSLTQLQPAIGSAEPAQPRVRLVFDASGSNYSSVPQRLSIRRGGAFVGETFELYLVFYPIPTC</sequence>
<comment type="caution">
    <text evidence="1">The sequence shown here is derived from an EMBL/GenBank/DDBJ whole genome shotgun (WGS) entry which is preliminary data.</text>
</comment>
<evidence type="ECO:0000313" key="2">
    <source>
        <dbReference type="EMBL" id="KIF82056.1"/>
    </source>
</evidence>
<keyword evidence="4" id="KW-1185">Reference proteome</keyword>
<evidence type="ECO:0000313" key="4">
    <source>
        <dbReference type="Proteomes" id="UP000031572"/>
    </source>
</evidence>
<dbReference type="EMBL" id="JWJG01000028">
    <property type="protein sequence ID" value="KIF81689.1"/>
    <property type="molecule type" value="Genomic_DNA"/>
</dbReference>
<evidence type="ECO:0000313" key="3">
    <source>
        <dbReference type="EMBL" id="KIF84150.1"/>
    </source>
</evidence>